<dbReference type="SMART" id="SM00304">
    <property type="entry name" value="HAMP"/>
    <property type="match status" value="1"/>
</dbReference>
<dbReference type="InterPro" id="IPR036097">
    <property type="entry name" value="HisK_dim/P_sf"/>
</dbReference>
<dbReference type="Pfam" id="PF00512">
    <property type="entry name" value="HisKA"/>
    <property type="match status" value="1"/>
</dbReference>
<comment type="subcellular location">
    <subcellularLocation>
        <location evidence="2">Membrane</location>
    </subcellularLocation>
</comment>
<feature type="transmembrane region" description="Helical" evidence="10">
    <location>
        <begin position="217"/>
        <end position="240"/>
    </location>
</feature>
<feature type="domain" description="Histidine kinase" evidence="11">
    <location>
        <begin position="323"/>
        <end position="539"/>
    </location>
</feature>
<keyword evidence="6 13" id="KW-0418">Kinase</keyword>
<dbReference type="SUPFAM" id="SSF47384">
    <property type="entry name" value="Homodimeric domain of signal transducing histidine kinase"/>
    <property type="match status" value="1"/>
</dbReference>
<gene>
    <name evidence="13" type="ORF">H8711_11365</name>
</gene>
<dbReference type="Gene3D" id="3.30.565.10">
    <property type="entry name" value="Histidine kinase-like ATPase, C-terminal domain"/>
    <property type="match status" value="1"/>
</dbReference>
<evidence type="ECO:0000256" key="3">
    <source>
        <dbReference type="ARBA" id="ARBA00012438"/>
    </source>
</evidence>
<dbReference type="InterPro" id="IPR050351">
    <property type="entry name" value="BphY/WalK/GraS-like"/>
</dbReference>
<dbReference type="PANTHER" id="PTHR45453">
    <property type="entry name" value="PHOSPHATE REGULON SENSOR PROTEIN PHOR"/>
    <property type="match status" value="1"/>
</dbReference>
<dbReference type="InterPro" id="IPR036890">
    <property type="entry name" value="HATPase_C_sf"/>
</dbReference>
<dbReference type="EC" id="2.7.13.3" evidence="3"/>
<dbReference type="GO" id="GO:0005886">
    <property type="term" value="C:plasma membrane"/>
    <property type="evidence" value="ECO:0007669"/>
    <property type="project" value="TreeGrafter"/>
</dbReference>
<dbReference type="Pfam" id="PF00672">
    <property type="entry name" value="HAMP"/>
    <property type="match status" value="1"/>
</dbReference>
<dbReference type="PANTHER" id="PTHR45453:SF3">
    <property type="entry name" value="HISTIDINE KINASE"/>
    <property type="match status" value="1"/>
</dbReference>
<dbReference type="SMART" id="SM00388">
    <property type="entry name" value="HisKA"/>
    <property type="match status" value="1"/>
</dbReference>
<dbReference type="Pfam" id="PF02518">
    <property type="entry name" value="HATPase_c"/>
    <property type="match status" value="1"/>
</dbReference>
<dbReference type="PROSITE" id="PS50885">
    <property type="entry name" value="HAMP"/>
    <property type="match status" value="1"/>
</dbReference>
<evidence type="ECO:0000256" key="1">
    <source>
        <dbReference type="ARBA" id="ARBA00000085"/>
    </source>
</evidence>
<evidence type="ECO:0000256" key="10">
    <source>
        <dbReference type="SAM" id="Phobius"/>
    </source>
</evidence>
<evidence type="ECO:0000259" key="12">
    <source>
        <dbReference type="PROSITE" id="PS50885"/>
    </source>
</evidence>
<dbReference type="PROSITE" id="PS50109">
    <property type="entry name" value="HIS_KIN"/>
    <property type="match status" value="1"/>
</dbReference>
<evidence type="ECO:0000313" key="14">
    <source>
        <dbReference type="Proteomes" id="UP000653127"/>
    </source>
</evidence>
<dbReference type="EMBL" id="JACRST010000023">
    <property type="protein sequence ID" value="MBC8547524.1"/>
    <property type="molecule type" value="Genomic_DNA"/>
</dbReference>
<dbReference type="Proteomes" id="UP000653127">
    <property type="component" value="Unassembled WGS sequence"/>
</dbReference>
<organism evidence="13 14">
    <name type="scientific">Ligaoa zhengdingensis</name>
    <dbReference type="NCBI Taxonomy" id="2763658"/>
    <lineage>
        <taxon>Bacteria</taxon>
        <taxon>Bacillati</taxon>
        <taxon>Bacillota</taxon>
        <taxon>Clostridia</taxon>
        <taxon>Eubacteriales</taxon>
        <taxon>Oscillospiraceae</taxon>
        <taxon>Ligaoa</taxon>
    </lineage>
</organism>
<reference evidence="13" key="1">
    <citation type="submission" date="2020-08" db="EMBL/GenBank/DDBJ databases">
        <title>Genome public.</title>
        <authorList>
            <person name="Liu C."/>
            <person name="Sun Q."/>
        </authorList>
    </citation>
    <scope>NUCLEOTIDE SEQUENCE</scope>
    <source>
        <strain evidence="13">NSJ-31</strain>
    </source>
</reference>
<evidence type="ECO:0000256" key="2">
    <source>
        <dbReference type="ARBA" id="ARBA00004370"/>
    </source>
</evidence>
<dbReference type="GO" id="GO:0000155">
    <property type="term" value="F:phosphorelay sensor kinase activity"/>
    <property type="evidence" value="ECO:0007669"/>
    <property type="project" value="InterPro"/>
</dbReference>
<dbReference type="CDD" id="cd06225">
    <property type="entry name" value="HAMP"/>
    <property type="match status" value="1"/>
</dbReference>
<evidence type="ECO:0000256" key="4">
    <source>
        <dbReference type="ARBA" id="ARBA00022553"/>
    </source>
</evidence>
<keyword evidence="10" id="KW-1133">Transmembrane helix</keyword>
<feature type="transmembrane region" description="Helical" evidence="10">
    <location>
        <begin position="20"/>
        <end position="42"/>
    </location>
</feature>
<dbReference type="InterPro" id="IPR005467">
    <property type="entry name" value="His_kinase_dom"/>
</dbReference>
<dbReference type="FunFam" id="1.10.287.130:FF:000001">
    <property type="entry name" value="Two-component sensor histidine kinase"/>
    <property type="match status" value="1"/>
</dbReference>
<dbReference type="AlphaFoldDB" id="A0A926E1Q9"/>
<evidence type="ECO:0000256" key="7">
    <source>
        <dbReference type="ARBA" id="ARBA00023012"/>
    </source>
</evidence>
<evidence type="ECO:0000313" key="13">
    <source>
        <dbReference type="EMBL" id="MBC8547524.1"/>
    </source>
</evidence>
<keyword evidence="10" id="KW-0472">Membrane</keyword>
<dbReference type="CDD" id="cd00082">
    <property type="entry name" value="HisKA"/>
    <property type="match status" value="1"/>
</dbReference>
<evidence type="ECO:0000256" key="9">
    <source>
        <dbReference type="SAM" id="MobiDB-lite"/>
    </source>
</evidence>
<keyword evidence="4" id="KW-0597">Phosphoprotein</keyword>
<evidence type="ECO:0000256" key="8">
    <source>
        <dbReference type="SAM" id="Coils"/>
    </source>
</evidence>
<keyword evidence="14" id="KW-1185">Reference proteome</keyword>
<keyword evidence="8" id="KW-0175">Coiled coil</keyword>
<feature type="compositionally biased region" description="Pro residues" evidence="9">
    <location>
        <begin position="114"/>
        <end position="127"/>
    </location>
</feature>
<feature type="domain" description="HAMP" evidence="12">
    <location>
        <begin position="242"/>
        <end position="294"/>
    </location>
</feature>
<accession>A0A926E1Q9</accession>
<dbReference type="GO" id="GO:0004721">
    <property type="term" value="F:phosphoprotein phosphatase activity"/>
    <property type="evidence" value="ECO:0007669"/>
    <property type="project" value="TreeGrafter"/>
</dbReference>
<dbReference type="GO" id="GO:0016036">
    <property type="term" value="P:cellular response to phosphate starvation"/>
    <property type="evidence" value="ECO:0007669"/>
    <property type="project" value="TreeGrafter"/>
</dbReference>
<dbReference type="Gene3D" id="6.10.340.10">
    <property type="match status" value="1"/>
</dbReference>
<keyword evidence="7" id="KW-0902">Two-component regulatory system</keyword>
<keyword evidence="5" id="KW-0808">Transferase</keyword>
<proteinExistence type="predicted"/>
<sequence length="546" mass="61597">MNVRYDGQRRIRFGIQPKLFLIVLAVLLSNILILLLMGSTVFEQLYTRNKIQELKAGAANIVGAFSGGAAGDEFVAALDAVETRNTVVHIFHRDESGEIQIDYNSRRGFGLEEPPVPPESGAPVPEPAPEEKPAGQKGEWGKFYFPQRDEQKIIKKYLEQFYASGIQQELENQRYVILDTDDNHKPRATISLYTALPDGNYLSLETPRQYIAETAELAVSACATVSVFTLMIGGILLYFISRRIVQPVTEMQRAAGRIADLDFSARCTTRSKDELGMLAGAINEMSDSLQESIRELENANQMLRDDLHRSEQQDQMRKRFIANVSHDFKTPLTLITSYADSLRDLDDSQRELREEYCGIIRSEGDKMTHLVQSLLNLSRLESGMVQLVKMPFSINELIQEVTRRHTILAEKKRLTVERVLPDELIVEADYQRIEQVVVNLFENAVKYTPEGGVIRVSTECAGGQCTVKLYNTGSPIPQDDMDRLFISFYRTDRSRDLQTHSYGLGLAIVRSIMELHGQPYGVRNLPGGVEFWFSLAVADLGDDTEE</sequence>
<comment type="caution">
    <text evidence="13">The sequence shown here is derived from an EMBL/GenBank/DDBJ whole genome shotgun (WGS) entry which is preliminary data.</text>
</comment>
<name>A0A926E1Q9_9FIRM</name>
<evidence type="ECO:0000256" key="5">
    <source>
        <dbReference type="ARBA" id="ARBA00022679"/>
    </source>
</evidence>
<dbReference type="Gene3D" id="1.10.287.130">
    <property type="match status" value="1"/>
</dbReference>
<dbReference type="InterPro" id="IPR003661">
    <property type="entry name" value="HisK_dim/P_dom"/>
</dbReference>
<evidence type="ECO:0000256" key="6">
    <source>
        <dbReference type="ARBA" id="ARBA00022777"/>
    </source>
</evidence>
<protein>
    <recommendedName>
        <fullName evidence="3">histidine kinase</fullName>
        <ecNumber evidence="3">2.7.13.3</ecNumber>
    </recommendedName>
</protein>
<dbReference type="SUPFAM" id="SSF55874">
    <property type="entry name" value="ATPase domain of HSP90 chaperone/DNA topoisomerase II/histidine kinase"/>
    <property type="match status" value="1"/>
</dbReference>
<feature type="region of interest" description="Disordered" evidence="9">
    <location>
        <begin position="108"/>
        <end position="140"/>
    </location>
</feature>
<keyword evidence="10" id="KW-0812">Transmembrane</keyword>
<feature type="coiled-coil region" evidence="8">
    <location>
        <begin position="279"/>
        <end position="313"/>
    </location>
</feature>
<evidence type="ECO:0000259" key="11">
    <source>
        <dbReference type="PROSITE" id="PS50109"/>
    </source>
</evidence>
<dbReference type="SUPFAM" id="SSF158472">
    <property type="entry name" value="HAMP domain-like"/>
    <property type="match status" value="1"/>
</dbReference>
<dbReference type="InterPro" id="IPR003660">
    <property type="entry name" value="HAMP_dom"/>
</dbReference>
<dbReference type="InterPro" id="IPR003594">
    <property type="entry name" value="HATPase_dom"/>
</dbReference>
<comment type="catalytic activity">
    <reaction evidence="1">
        <text>ATP + protein L-histidine = ADP + protein N-phospho-L-histidine.</text>
        <dbReference type="EC" id="2.7.13.3"/>
    </reaction>
</comment>
<dbReference type="SMART" id="SM00387">
    <property type="entry name" value="HATPase_c"/>
    <property type="match status" value="1"/>
</dbReference>